<evidence type="ECO:0000256" key="4">
    <source>
        <dbReference type="ARBA" id="ARBA00010499"/>
    </source>
</evidence>
<dbReference type="InterPro" id="IPR006218">
    <property type="entry name" value="DAHP1/KDSA"/>
</dbReference>
<dbReference type="GO" id="GO:0008676">
    <property type="term" value="F:3-deoxy-8-phosphooctulonate synthase activity"/>
    <property type="evidence" value="ECO:0007669"/>
    <property type="project" value="UniProtKB-EC"/>
</dbReference>
<dbReference type="InterPro" id="IPR006269">
    <property type="entry name" value="KDO8P_synthase"/>
</dbReference>
<dbReference type="SUPFAM" id="SSF51569">
    <property type="entry name" value="Aldolase"/>
    <property type="match status" value="1"/>
</dbReference>
<dbReference type="EC" id="2.5.1.55" evidence="5"/>
<gene>
    <name evidence="10" type="ORF">ENR23_01580</name>
</gene>
<evidence type="ECO:0000256" key="6">
    <source>
        <dbReference type="ARBA" id="ARBA00022490"/>
    </source>
</evidence>
<dbReference type="UniPathway" id="UPA00030"/>
<dbReference type="AlphaFoldDB" id="A0A832MLR9"/>
<feature type="domain" description="DAHP synthetase I/KDSA" evidence="9">
    <location>
        <begin position="12"/>
        <end position="259"/>
    </location>
</feature>
<comment type="similarity">
    <text evidence="4">Belongs to the KdsA family.</text>
</comment>
<comment type="caution">
    <text evidence="10">The sequence shown here is derived from an EMBL/GenBank/DDBJ whole genome shotgun (WGS) entry which is preliminary data.</text>
</comment>
<dbReference type="GO" id="GO:0005737">
    <property type="term" value="C:cytoplasm"/>
    <property type="evidence" value="ECO:0007669"/>
    <property type="project" value="UniProtKB-SubCell"/>
</dbReference>
<keyword evidence="6" id="KW-0963">Cytoplasm</keyword>
<dbReference type="Pfam" id="PF00793">
    <property type="entry name" value="DAHP_synth_1"/>
    <property type="match status" value="1"/>
</dbReference>
<protein>
    <recommendedName>
        <fullName evidence="5">3-deoxy-8-phosphooctulonate synthase</fullName>
        <ecNumber evidence="5">2.5.1.55</ecNumber>
    </recommendedName>
</protein>
<evidence type="ECO:0000256" key="2">
    <source>
        <dbReference type="ARBA" id="ARBA00004756"/>
    </source>
</evidence>
<dbReference type="NCBIfam" id="NF003543">
    <property type="entry name" value="PRK05198.1"/>
    <property type="match status" value="1"/>
</dbReference>
<organism evidence="10">
    <name type="scientific">Eiseniibacteriota bacterium</name>
    <dbReference type="NCBI Taxonomy" id="2212470"/>
    <lineage>
        <taxon>Bacteria</taxon>
        <taxon>Candidatus Eiseniibacteriota</taxon>
    </lineage>
</organism>
<evidence type="ECO:0000256" key="8">
    <source>
        <dbReference type="ARBA" id="ARBA00049112"/>
    </source>
</evidence>
<proteinExistence type="inferred from homology"/>
<comment type="catalytic activity">
    <reaction evidence="8">
        <text>D-arabinose 5-phosphate + phosphoenolpyruvate + H2O = 3-deoxy-alpha-D-manno-2-octulosonate-8-phosphate + phosphate</text>
        <dbReference type="Rhea" id="RHEA:14053"/>
        <dbReference type="ChEBI" id="CHEBI:15377"/>
        <dbReference type="ChEBI" id="CHEBI:43474"/>
        <dbReference type="ChEBI" id="CHEBI:57693"/>
        <dbReference type="ChEBI" id="CHEBI:58702"/>
        <dbReference type="ChEBI" id="CHEBI:85985"/>
        <dbReference type="EC" id="2.5.1.55"/>
    </reaction>
</comment>
<dbReference type="InterPro" id="IPR013785">
    <property type="entry name" value="Aldolase_TIM"/>
</dbReference>
<name>A0A832MLR9_UNCEI</name>
<dbReference type="Gene3D" id="3.20.20.70">
    <property type="entry name" value="Aldolase class I"/>
    <property type="match status" value="1"/>
</dbReference>
<dbReference type="NCBIfam" id="TIGR01362">
    <property type="entry name" value="KDO8P_synth"/>
    <property type="match status" value="1"/>
</dbReference>
<dbReference type="PANTHER" id="PTHR21057">
    <property type="entry name" value="PHOSPHO-2-DEHYDRO-3-DEOXYHEPTONATE ALDOLASE"/>
    <property type="match status" value="1"/>
</dbReference>
<sequence length="273" mass="29211">MRRFSIGGAEAGGPRLLVIAGPCVVEDATMCLEVATALRRWTAARGLPYVFKASYRKANRSSADSFTGLPFDEALAILDRVRREVGVPVLTDVHDATEAAAAAEVADCLQIPAFLSRQTDLLQAAARTGRAVNVKKGQFLAPEDMPQVVGKLVAAGGERILLTERGTTFGYHDLVVDFRALVAMRDTGWPVVYDATHSLQRPGGRVSGGERRYAFPLMRAAVACGVDGLFFETHPDPARALSDAATQLPLARAEAFLDEACRVREAVGEATVG</sequence>
<evidence type="ECO:0000256" key="7">
    <source>
        <dbReference type="ARBA" id="ARBA00022679"/>
    </source>
</evidence>
<evidence type="ECO:0000259" key="9">
    <source>
        <dbReference type="Pfam" id="PF00793"/>
    </source>
</evidence>
<keyword evidence="7 10" id="KW-0808">Transferase</keyword>
<evidence type="ECO:0000256" key="5">
    <source>
        <dbReference type="ARBA" id="ARBA00012693"/>
    </source>
</evidence>
<dbReference type="GO" id="GO:0009103">
    <property type="term" value="P:lipopolysaccharide biosynthetic process"/>
    <property type="evidence" value="ECO:0007669"/>
    <property type="project" value="UniProtKB-UniPathway"/>
</dbReference>
<comment type="pathway">
    <text evidence="3">Carbohydrate biosynthesis; 3-deoxy-D-manno-octulosonate biosynthesis; 3-deoxy-D-manno-octulosonate from D-ribulose 5-phosphate: step 2/3.</text>
</comment>
<dbReference type="UniPathway" id="UPA00357">
    <property type="reaction ID" value="UER00474"/>
</dbReference>
<comment type="subcellular location">
    <subcellularLocation>
        <location evidence="1">Cytoplasm</location>
    </subcellularLocation>
</comment>
<evidence type="ECO:0000256" key="1">
    <source>
        <dbReference type="ARBA" id="ARBA00004496"/>
    </source>
</evidence>
<reference evidence="10" key="1">
    <citation type="journal article" date="2020" name="mSystems">
        <title>Genome- and Community-Level Interaction Insights into Carbon Utilization and Element Cycling Functions of Hydrothermarchaeota in Hydrothermal Sediment.</title>
        <authorList>
            <person name="Zhou Z."/>
            <person name="Liu Y."/>
            <person name="Xu W."/>
            <person name="Pan J."/>
            <person name="Luo Z.H."/>
            <person name="Li M."/>
        </authorList>
    </citation>
    <scope>NUCLEOTIDE SEQUENCE [LARGE SCALE GENOMIC DNA]</scope>
    <source>
        <strain evidence="10">SpSt-381</strain>
    </source>
</reference>
<comment type="pathway">
    <text evidence="2">Bacterial outer membrane biogenesis; lipopolysaccharide biosynthesis.</text>
</comment>
<evidence type="ECO:0000256" key="3">
    <source>
        <dbReference type="ARBA" id="ARBA00004845"/>
    </source>
</evidence>
<accession>A0A832MLR9</accession>
<dbReference type="EMBL" id="DSQF01000003">
    <property type="protein sequence ID" value="HGZ42113.1"/>
    <property type="molecule type" value="Genomic_DNA"/>
</dbReference>
<evidence type="ECO:0000313" key="10">
    <source>
        <dbReference type="EMBL" id="HGZ42113.1"/>
    </source>
</evidence>